<dbReference type="PANTHER" id="PTHR24252:SF7">
    <property type="entry name" value="HYALIN"/>
    <property type="match status" value="1"/>
</dbReference>
<feature type="compositionally biased region" description="Polar residues" evidence="6">
    <location>
        <begin position="10"/>
        <end position="33"/>
    </location>
</feature>
<dbReference type="Proteomes" id="UP000285301">
    <property type="component" value="Unassembled WGS sequence"/>
</dbReference>
<dbReference type="InterPro" id="IPR001254">
    <property type="entry name" value="Trypsin_dom"/>
</dbReference>
<keyword evidence="8" id="KW-0472">Membrane</keyword>
<evidence type="ECO:0000313" key="9">
    <source>
        <dbReference type="Proteomes" id="UP000285301"/>
    </source>
</evidence>
<dbReference type="PROSITE" id="PS00135">
    <property type="entry name" value="TRYPSIN_SER"/>
    <property type="match status" value="1"/>
</dbReference>
<dbReference type="STRING" id="1965070.A0A3S3P6G4"/>
<keyword evidence="3 5" id="KW-0720">Serine protease</keyword>
<dbReference type="Pfam" id="PF00089">
    <property type="entry name" value="Trypsin"/>
    <property type="match status" value="1"/>
</dbReference>
<evidence type="ECO:0000256" key="1">
    <source>
        <dbReference type="ARBA" id="ARBA00022670"/>
    </source>
</evidence>
<comment type="caution">
    <text evidence="8">The sequence shown here is derived from an EMBL/GenBank/DDBJ whole genome shotgun (WGS) entry which is preliminary data.</text>
</comment>
<evidence type="ECO:0000259" key="7">
    <source>
        <dbReference type="PROSITE" id="PS50240"/>
    </source>
</evidence>
<dbReference type="InterPro" id="IPR033116">
    <property type="entry name" value="TRYPSIN_SER"/>
</dbReference>
<name>A0A3S3P6G4_9ACAR</name>
<dbReference type="InterPro" id="IPR018114">
    <property type="entry name" value="TRYPSIN_HIS"/>
</dbReference>
<evidence type="ECO:0000256" key="5">
    <source>
        <dbReference type="RuleBase" id="RU363034"/>
    </source>
</evidence>
<dbReference type="FunFam" id="2.40.10.10:FF:000060">
    <property type="entry name" value="Acrosin"/>
    <property type="match status" value="1"/>
</dbReference>
<keyword evidence="4" id="KW-1015">Disulfide bond</keyword>
<reference evidence="8 9" key="1">
    <citation type="journal article" date="2018" name="Gigascience">
        <title>Genomes of trombidid mites reveal novel predicted allergens and laterally-transferred genes associated with secondary metabolism.</title>
        <authorList>
            <person name="Dong X."/>
            <person name="Chaisiri K."/>
            <person name="Xia D."/>
            <person name="Armstrong S.D."/>
            <person name="Fang Y."/>
            <person name="Donnelly M.J."/>
            <person name="Kadowaki T."/>
            <person name="McGarry J.W."/>
            <person name="Darby A.C."/>
            <person name="Makepeace B.L."/>
        </authorList>
    </citation>
    <scope>NUCLEOTIDE SEQUENCE [LARGE SCALE GENOMIC DNA]</scope>
    <source>
        <strain evidence="8">UoL-WK</strain>
    </source>
</reference>
<keyword evidence="1 5" id="KW-0645">Protease</keyword>
<feature type="region of interest" description="Disordered" evidence="6">
    <location>
        <begin position="1"/>
        <end position="44"/>
    </location>
</feature>
<keyword evidence="9" id="KW-1185">Reference proteome</keyword>
<evidence type="ECO:0000256" key="3">
    <source>
        <dbReference type="ARBA" id="ARBA00022825"/>
    </source>
</evidence>
<dbReference type="CDD" id="cd00190">
    <property type="entry name" value="Tryp_SPc"/>
    <property type="match status" value="1"/>
</dbReference>
<gene>
    <name evidence="8" type="ORF">B4U79_06187</name>
</gene>
<feature type="domain" description="Peptidase S1" evidence="7">
    <location>
        <begin position="59"/>
        <end position="303"/>
    </location>
</feature>
<dbReference type="EMBL" id="NCKU01002714">
    <property type="protein sequence ID" value="RWS08954.1"/>
    <property type="molecule type" value="Genomic_DNA"/>
</dbReference>
<dbReference type="GO" id="GO:0006508">
    <property type="term" value="P:proteolysis"/>
    <property type="evidence" value="ECO:0007669"/>
    <property type="project" value="UniProtKB-KW"/>
</dbReference>
<dbReference type="PRINTS" id="PR00722">
    <property type="entry name" value="CHYMOTRYPSIN"/>
</dbReference>
<keyword evidence="2 5" id="KW-0378">Hydrolase</keyword>
<evidence type="ECO:0000256" key="6">
    <source>
        <dbReference type="SAM" id="MobiDB-lite"/>
    </source>
</evidence>
<dbReference type="OrthoDB" id="6380398at2759"/>
<keyword evidence="8" id="KW-0812">Transmembrane</keyword>
<evidence type="ECO:0000313" key="8">
    <source>
        <dbReference type="EMBL" id="RWS08954.1"/>
    </source>
</evidence>
<dbReference type="InterPro" id="IPR009003">
    <property type="entry name" value="Peptidase_S1_PA"/>
</dbReference>
<dbReference type="PANTHER" id="PTHR24252">
    <property type="entry name" value="ACROSIN-RELATED"/>
    <property type="match status" value="1"/>
</dbReference>
<proteinExistence type="predicted"/>
<organism evidence="8 9">
    <name type="scientific">Dinothrombium tinctorium</name>
    <dbReference type="NCBI Taxonomy" id="1965070"/>
    <lineage>
        <taxon>Eukaryota</taxon>
        <taxon>Metazoa</taxon>
        <taxon>Ecdysozoa</taxon>
        <taxon>Arthropoda</taxon>
        <taxon>Chelicerata</taxon>
        <taxon>Arachnida</taxon>
        <taxon>Acari</taxon>
        <taxon>Acariformes</taxon>
        <taxon>Trombidiformes</taxon>
        <taxon>Prostigmata</taxon>
        <taxon>Anystina</taxon>
        <taxon>Parasitengona</taxon>
        <taxon>Trombidioidea</taxon>
        <taxon>Trombidiidae</taxon>
        <taxon>Dinothrombium</taxon>
    </lineage>
</organism>
<accession>A0A3S3P6G4</accession>
<dbReference type="InterPro" id="IPR043504">
    <property type="entry name" value="Peptidase_S1_PA_chymotrypsin"/>
</dbReference>
<evidence type="ECO:0000256" key="4">
    <source>
        <dbReference type="ARBA" id="ARBA00023157"/>
    </source>
</evidence>
<evidence type="ECO:0000256" key="2">
    <source>
        <dbReference type="ARBA" id="ARBA00022801"/>
    </source>
</evidence>
<dbReference type="SMART" id="SM00020">
    <property type="entry name" value="Tryp_SPc"/>
    <property type="match status" value="1"/>
</dbReference>
<dbReference type="Gene3D" id="2.40.10.10">
    <property type="entry name" value="Trypsin-like serine proteases"/>
    <property type="match status" value="1"/>
</dbReference>
<sequence length="309" mass="34542">IPIQYPPYNGNPSVLNTQDKVSNNEGSRTNFPSTVKPEPREDGSQKSFCSCGVANMKRVVGGKAVVAYKHPWMGRLTITSLDERGYRRNFYCGGFIINNLYVLTAAHCFDNRRIINVKVALGSRDIVNGKKATIDVEKIYKHEDYMGDQSSIFIASLMKNDIALLKLSQPVAFSNKIRPICLPPHRMRGDYSRLLLVGWGATTAMSTNYPALLQEAVSREVPFAECNAKWEGELWKKQFCAGGDYHVDTRPGDSGSSVIFESRISGRSYAVGIVSFGYKIGLHMPSVYTKVSEYLDWIYKRTSDADYCG</sequence>
<protein>
    <submittedName>
        <fullName evidence="8">Transmembrane protease serine 9-like protein</fullName>
    </submittedName>
</protein>
<dbReference type="AlphaFoldDB" id="A0A3S3P6G4"/>
<dbReference type="GO" id="GO:0004252">
    <property type="term" value="F:serine-type endopeptidase activity"/>
    <property type="evidence" value="ECO:0007669"/>
    <property type="project" value="InterPro"/>
</dbReference>
<feature type="non-terminal residue" evidence="8">
    <location>
        <position position="1"/>
    </location>
</feature>
<dbReference type="PROSITE" id="PS00134">
    <property type="entry name" value="TRYPSIN_HIS"/>
    <property type="match status" value="1"/>
</dbReference>
<dbReference type="PROSITE" id="PS50240">
    <property type="entry name" value="TRYPSIN_DOM"/>
    <property type="match status" value="1"/>
</dbReference>
<dbReference type="SUPFAM" id="SSF50494">
    <property type="entry name" value="Trypsin-like serine proteases"/>
    <property type="match status" value="1"/>
</dbReference>
<dbReference type="InterPro" id="IPR001314">
    <property type="entry name" value="Peptidase_S1A"/>
</dbReference>